<comment type="subcellular location">
    <subcellularLocation>
        <location evidence="1">Membrane</location>
        <topology evidence="1">Multi-pass membrane protein</topology>
    </subcellularLocation>
</comment>
<dbReference type="InterPro" id="IPR030191">
    <property type="entry name" value="CodB"/>
</dbReference>
<keyword evidence="10" id="KW-1185">Reference proteome</keyword>
<dbReference type="Gene3D" id="1.10.4160.10">
    <property type="entry name" value="Hydantoin permease"/>
    <property type="match status" value="1"/>
</dbReference>
<dbReference type="Proteomes" id="UP001623041">
    <property type="component" value="Unassembled WGS sequence"/>
</dbReference>
<dbReference type="PIRSF" id="PIRSF002744">
    <property type="entry name" value="Pur-cyt_permease"/>
    <property type="match status" value="1"/>
</dbReference>
<evidence type="ECO:0000256" key="1">
    <source>
        <dbReference type="ARBA" id="ARBA00004141"/>
    </source>
</evidence>
<feature type="transmembrane region" description="Helical" evidence="8">
    <location>
        <begin position="73"/>
        <end position="94"/>
    </location>
</feature>
<evidence type="ECO:0000256" key="3">
    <source>
        <dbReference type="ARBA" id="ARBA00022448"/>
    </source>
</evidence>
<feature type="transmembrane region" description="Helical" evidence="8">
    <location>
        <begin position="362"/>
        <end position="385"/>
    </location>
</feature>
<dbReference type="PANTHER" id="PTHR30569">
    <property type="entry name" value="CYTOSINE TRANSPORTER CODB"/>
    <property type="match status" value="1"/>
</dbReference>
<feature type="transmembrane region" description="Helical" evidence="8">
    <location>
        <begin position="219"/>
        <end position="236"/>
    </location>
</feature>
<dbReference type="InterPro" id="IPR026030">
    <property type="entry name" value="Pur-cyt_permease_Fcy2/21/22"/>
</dbReference>
<feature type="transmembrane region" description="Helical" evidence="8">
    <location>
        <begin position="153"/>
        <end position="172"/>
    </location>
</feature>
<comment type="similarity">
    <text evidence="2 7">Belongs to the purine-cytosine permease (2.A.39) family.</text>
</comment>
<feature type="transmembrane region" description="Helical" evidence="8">
    <location>
        <begin position="256"/>
        <end position="279"/>
    </location>
</feature>
<dbReference type="PANTHER" id="PTHR30569:SF0">
    <property type="entry name" value="CYTOSINE PERMEASE"/>
    <property type="match status" value="1"/>
</dbReference>
<keyword evidence="4 8" id="KW-0812">Transmembrane</keyword>
<dbReference type="RefSeq" id="WP_406581640.1">
    <property type="nucleotide sequence ID" value="NZ_JBJHQH010000012.1"/>
</dbReference>
<evidence type="ECO:0000256" key="8">
    <source>
        <dbReference type="SAM" id="Phobius"/>
    </source>
</evidence>
<feature type="transmembrane region" description="Helical" evidence="8">
    <location>
        <begin position="405"/>
        <end position="425"/>
    </location>
</feature>
<name>A0ABW8RHY2_9BACI</name>
<protein>
    <submittedName>
        <fullName evidence="9">Purine-cytosine permease family protein</fullName>
    </submittedName>
</protein>
<evidence type="ECO:0000256" key="5">
    <source>
        <dbReference type="ARBA" id="ARBA00022989"/>
    </source>
</evidence>
<evidence type="ECO:0000256" key="4">
    <source>
        <dbReference type="ARBA" id="ARBA00022692"/>
    </source>
</evidence>
<feature type="transmembrane region" description="Helical" evidence="8">
    <location>
        <begin position="332"/>
        <end position="355"/>
    </location>
</feature>
<dbReference type="EMBL" id="JBJHQH010000012">
    <property type="protein sequence ID" value="MFK9093091.1"/>
    <property type="molecule type" value="Genomic_DNA"/>
</dbReference>
<keyword evidence="3 7" id="KW-0813">Transport</keyword>
<evidence type="ECO:0000256" key="6">
    <source>
        <dbReference type="ARBA" id="ARBA00023136"/>
    </source>
</evidence>
<dbReference type="Pfam" id="PF02133">
    <property type="entry name" value="Transp_cyt_pur"/>
    <property type="match status" value="1"/>
</dbReference>
<evidence type="ECO:0000313" key="9">
    <source>
        <dbReference type="EMBL" id="MFK9093091.1"/>
    </source>
</evidence>
<feature type="transmembrane region" description="Helical" evidence="8">
    <location>
        <begin position="41"/>
        <end position="66"/>
    </location>
</feature>
<feature type="transmembrane region" description="Helical" evidence="8">
    <location>
        <begin position="432"/>
        <end position="453"/>
    </location>
</feature>
<keyword evidence="5 8" id="KW-1133">Transmembrane helix</keyword>
<accession>A0ABW8RHY2</accession>
<feature type="transmembrane region" description="Helical" evidence="8">
    <location>
        <begin position="125"/>
        <end position="146"/>
    </location>
</feature>
<evidence type="ECO:0000256" key="2">
    <source>
        <dbReference type="ARBA" id="ARBA00008974"/>
    </source>
</evidence>
<evidence type="ECO:0000313" key="10">
    <source>
        <dbReference type="Proteomes" id="UP001623041"/>
    </source>
</evidence>
<comment type="caution">
    <text evidence="9">The sequence shown here is derived from an EMBL/GenBank/DDBJ whole genome shotgun (WGS) entry which is preliminary data.</text>
</comment>
<keyword evidence="6 7" id="KW-0472">Membrane</keyword>
<reference evidence="9 10" key="1">
    <citation type="submission" date="2024-11" db="EMBL/GenBank/DDBJ databases">
        <authorList>
            <person name="Lucas J.A."/>
        </authorList>
    </citation>
    <scope>NUCLEOTIDE SEQUENCE [LARGE SCALE GENOMIC DNA]</scope>
    <source>
        <strain evidence="9 10">Z 5.4</strain>
    </source>
</reference>
<evidence type="ECO:0000256" key="7">
    <source>
        <dbReference type="PIRNR" id="PIRNR002744"/>
    </source>
</evidence>
<feature type="transmembrane region" description="Helical" evidence="8">
    <location>
        <begin position="291"/>
        <end position="312"/>
    </location>
</feature>
<proteinExistence type="inferred from homology"/>
<organism evidence="9 10">
    <name type="scientific">Bacillus salipaludis</name>
    <dbReference type="NCBI Taxonomy" id="2547811"/>
    <lineage>
        <taxon>Bacteria</taxon>
        <taxon>Bacillati</taxon>
        <taxon>Bacillota</taxon>
        <taxon>Bacilli</taxon>
        <taxon>Bacillales</taxon>
        <taxon>Bacillaceae</taxon>
        <taxon>Bacillus</taxon>
    </lineage>
</organism>
<sequence length="484" mass="53280">MEDHSTIEETLSKKYKQPKNIEQFGIEVIPNELRTVKWWDISAIVLNFVVNPGTIVISGSLIAAGLSFGQSILAGFFSILMGFAIYLVAATVGVDYGIPGIVSMRSVFGIRGSWLASGLRTISSVYWFAFQTISGALGLTAVLKVMFNTEVNLIIVSLIFGLLQVLVATFGYNTLKVLSRYAFALKIIFSTIIVYVLMNYPQESFQPLAVFNFATGDGVKWALIALWSTSMAAAWFSNFTDAADFCRYSKTRVDMWIGTFLAAVLGQLICSFVGGYAVAASMGKISNPFDVIVSTSNGAMWFLVLIFTYIVLDNWTINVQNLYTGGLALTSIFSSLGRFWGTIIVSAVGVTLSIVPQLVEGYIGYMSILGDLFAPMGGVFVAHYLFFARATIDLPSLFNQSNRYWYWKGFNLAAMAWIVIGFFINRAVPTQYLNILITAIISAIGYIITVSIARKWSPSLTIATQKVKHNTVEDMLSENKVNTM</sequence>
<dbReference type="InterPro" id="IPR001248">
    <property type="entry name" value="Pur-cyt_permease"/>
</dbReference>
<feature type="transmembrane region" description="Helical" evidence="8">
    <location>
        <begin position="178"/>
        <end position="198"/>
    </location>
</feature>
<gene>
    <name evidence="9" type="ORF">ACJEBI_16600</name>
</gene>